<gene>
    <name evidence="2" type="ORF">CKO42_20930</name>
</gene>
<evidence type="ECO:0000313" key="2">
    <source>
        <dbReference type="EMBL" id="MBK1620847.1"/>
    </source>
</evidence>
<evidence type="ECO:0008006" key="4">
    <source>
        <dbReference type="Google" id="ProtNLM"/>
    </source>
</evidence>
<name>A0A9X0WBV8_9GAMM</name>
<proteinExistence type="predicted"/>
<comment type="caution">
    <text evidence="2">The sequence shown here is derived from an EMBL/GenBank/DDBJ whole genome shotgun (WGS) entry which is preliminary data.</text>
</comment>
<feature type="region of interest" description="Disordered" evidence="1">
    <location>
        <begin position="45"/>
        <end position="73"/>
    </location>
</feature>
<dbReference type="RefSeq" id="WP_200248350.1">
    <property type="nucleotide sequence ID" value="NZ_NRRY01000050.1"/>
</dbReference>
<evidence type="ECO:0000313" key="3">
    <source>
        <dbReference type="Proteomes" id="UP001138768"/>
    </source>
</evidence>
<dbReference type="EMBL" id="NRRY01000050">
    <property type="protein sequence ID" value="MBK1620847.1"/>
    <property type="molecule type" value="Genomic_DNA"/>
</dbReference>
<dbReference type="Proteomes" id="UP001138768">
    <property type="component" value="Unassembled WGS sequence"/>
</dbReference>
<reference evidence="2 3" key="1">
    <citation type="journal article" date="2020" name="Microorganisms">
        <title>Osmotic Adaptation and Compatible Solute Biosynthesis of Phototrophic Bacteria as Revealed from Genome Analyses.</title>
        <authorList>
            <person name="Imhoff J.F."/>
            <person name="Rahn T."/>
            <person name="Kunzel S."/>
            <person name="Keller A."/>
            <person name="Neulinger S.C."/>
        </authorList>
    </citation>
    <scope>NUCLEOTIDE SEQUENCE [LARGE SCALE GENOMIC DNA]</scope>
    <source>
        <strain evidence="2 3">DSM 25653</strain>
    </source>
</reference>
<dbReference type="AlphaFoldDB" id="A0A9X0WBV8"/>
<keyword evidence="3" id="KW-1185">Reference proteome</keyword>
<dbReference type="InterPro" id="IPR025906">
    <property type="entry name" value="YjfB_motility"/>
</dbReference>
<evidence type="ECO:0000256" key="1">
    <source>
        <dbReference type="SAM" id="MobiDB-lite"/>
    </source>
</evidence>
<feature type="compositionally biased region" description="Polar residues" evidence="1">
    <location>
        <begin position="48"/>
        <end position="60"/>
    </location>
</feature>
<accession>A0A9X0WBV8</accession>
<dbReference type="Pfam" id="PF14070">
    <property type="entry name" value="YjfB_motility"/>
    <property type="match status" value="1"/>
</dbReference>
<protein>
    <recommendedName>
        <fullName evidence="4">Motility protein</fullName>
    </recommendedName>
</protein>
<organism evidence="2 3">
    <name type="scientific">Lamprobacter modestohalophilus</name>
    <dbReference type="NCBI Taxonomy" id="1064514"/>
    <lineage>
        <taxon>Bacteria</taxon>
        <taxon>Pseudomonadati</taxon>
        <taxon>Pseudomonadota</taxon>
        <taxon>Gammaproteobacteria</taxon>
        <taxon>Chromatiales</taxon>
        <taxon>Chromatiaceae</taxon>
        <taxon>Lamprobacter</taxon>
    </lineage>
</organism>
<sequence>MDVSVNNAVSASLYMNQAQTAQQAQMQIFKDALDNQAQQVSALMESAMTGSGTDSGSNLASEGHLGTQINTYA</sequence>